<dbReference type="EMBL" id="CAJNOI010000250">
    <property type="protein sequence ID" value="CAF1209265.1"/>
    <property type="molecule type" value="Genomic_DNA"/>
</dbReference>
<protein>
    <submittedName>
        <fullName evidence="2">Uncharacterized protein</fullName>
    </submittedName>
</protein>
<feature type="compositionally biased region" description="Polar residues" evidence="1">
    <location>
        <begin position="72"/>
        <end position="81"/>
    </location>
</feature>
<proteinExistence type="predicted"/>
<name>A0A814X0V5_9BILA</name>
<organism evidence="2 5">
    <name type="scientific">Adineta steineri</name>
    <dbReference type="NCBI Taxonomy" id="433720"/>
    <lineage>
        <taxon>Eukaryota</taxon>
        <taxon>Metazoa</taxon>
        <taxon>Spiralia</taxon>
        <taxon>Gnathifera</taxon>
        <taxon>Rotifera</taxon>
        <taxon>Eurotatoria</taxon>
        <taxon>Bdelloidea</taxon>
        <taxon>Adinetida</taxon>
        <taxon>Adinetidae</taxon>
        <taxon>Adineta</taxon>
    </lineage>
</organism>
<evidence type="ECO:0000313" key="2">
    <source>
        <dbReference type="EMBL" id="CAF1209265.1"/>
    </source>
</evidence>
<comment type="caution">
    <text evidence="2">The sequence shown here is derived from an EMBL/GenBank/DDBJ whole genome shotgun (WGS) entry which is preliminary data.</text>
</comment>
<keyword evidence="4" id="KW-1185">Reference proteome</keyword>
<evidence type="ECO:0000313" key="3">
    <source>
        <dbReference type="EMBL" id="CAF1444189.1"/>
    </source>
</evidence>
<evidence type="ECO:0000313" key="5">
    <source>
        <dbReference type="Proteomes" id="UP000663877"/>
    </source>
</evidence>
<dbReference type="AlphaFoldDB" id="A0A814X0V5"/>
<accession>A0A814X0V5</accession>
<sequence>MYKSDWQPSSWLALVIASIPCFKWENVQPDYVKNRMPDLIQRLQEIASGNLPRTRGVVSRNYRSDPKPQMGRSIQPSTSTLGAMAQTRPELMSQQAKNSVFSTPIRKIRNFFSRQPKKDT</sequence>
<dbReference type="Proteomes" id="UP000663832">
    <property type="component" value="Unassembled WGS sequence"/>
</dbReference>
<feature type="region of interest" description="Disordered" evidence="1">
    <location>
        <begin position="54"/>
        <end position="82"/>
    </location>
</feature>
<dbReference type="EMBL" id="CAJNOM010000449">
    <property type="protein sequence ID" value="CAF1444189.1"/>
    <property type="molecule type" value="Genomic_DNA"/>
</dbReference>
<gene>
    <name evidence="2" type="ORF">BJG266_LOCUS27349</name>
    <name evidence="3" type="ORF">QVE165_LOCUS39843</name>
</gene>
<evidence type="ECO:0000256" key="1">
    <source>
        <dbReference type="SAM" id="MobiDB-lite"/>
    </source>
</evidence>
<reference evidence="2" key="1">
    <citation type="submission" date="2021-02" db="EMBL/GenBank/DDBJ databases">
        <authorList>
            <person name="Nowell W R."/>
        </authorList>
    </citation>
    <scope>NUCLEOTIDE SEQUENCE</scope>
</reference>
<evidence type="ECO:0000313" key="4">
    <source>
        <dbReference type="Proteomes" id="UP000663832"/>
    </source>
</evidence>
<dbReference type="Proteomes" id="UP000663877">
    <property type="component" value="Unassembled WGS sequence"/>
</dbReference>